<evidence type="ECO:0000256" key="1">
    <source>
        <dbReference type="ARBA" id="ARBA00022737"/>
    </source>
</evidence>
<dbReference type="PROSITE" id="PS51372">
    <property type="entry name" value="PRD_2"/>
    <property type="match status" value="2"/>
</dbReference>
<dbReference type="InterPro" id="IPR050661">
    <property type="entry name" value="BglG_antiterminators"/>
</dbReference>
<dbReference type="GO" id="GO:0006355">
    <property type="term" value="P:regulation of DNA-templated transcription"/>
    <property type="evidence" value="ECO:0007669"/>
    <property type="project" value="InterPro"/>
</dbReference>
<dbReference type="SUPFAM" id="SSF50151">
    <property type="entry name" value="SacY-like RNA-binding domain"/>
    <property type="match status" value="1"/>
</dbReference>
<reference evidence="3 4" key="1">
    <citation type="submission" date="2020-08" db="EMBL/GenBank/DDBJ databases">
        <authorList>
            <person name="Liu C."/>
            <person name="Sun Q."/>
        </authorList>
    </citation>
    <scope>NUCLEOTIDE SEQUENCE [LARGE SCALE GENOMIC DNA]</scope>
    <source>
        <strain evidence="3 4">NSJ-61</strain>
    </source>
</reference>
<dbReference type="Pfam" id="PF03123">
    <property type="entry name" value="CAT_RBD"/>
    <property type="match status" value="1"/>
</dbReference>
<dbReference type="SUPFAM" id="SSF63520">
    <property type="entry name" value="PTS-regulatory domain, PRD"/>
    <property type="match status" value="2"/>
</dbReference>
<feature type="domain" description="PRD" evidence="2">
    <location>
        <begin position="167"/>
        <end position="277"/>
    </location>
</feature>
<dbReference type="GO" id="GO:0003723">
    <property type="term" value="F:RNA binding"/>
    <property type="evidence" value="ECO:0007669"/>
    <property type="project" value="InterPro"/>
</dbReference>
<dbReference type="KEGG" id="ehn:H9Q80_05305"/>
<name>A0A7G9GRD8_9FIRM</name>
<dbReference type="Gene3D" id="1.10.1790.10">
    <property type="entry name" value="PRD domain"/>
    <property type="match status" value="2"/>
</dbReference>
<dbReference type="EMBL" id="CP060636">
    <property type="protein sequence ID" value="QNM13370.1"/>
    <property type="molecule type" value="Genomic_DNA"/>
</dbReference>
<evidence type="ECO:0000313" key="4">
    <source>
        <dbReference type="Proteomes" id="UP000515856"/>
    </source>
</evidence>
<dbReference type="InterPro" id="IPR036650">
    <property type="entry name" value="CAT_RNA-bd_dom_sf"/>
</dbReference>
<dbReference type="RefSeq" id="WP_117454500.1">
    <property type="nucleotide sequence ID" value="NZ_CP060636.1"/>
</dbReference>
<feature type="domain" description="PRD" evidence="2">
    <location>
        <begin position="61"/>
        <end position="166"/>
    </location>
</feature>
<keyword evidence="1" id="KW-0677">Repeat</keyword>
<keyword evidence="4" id="KW-1185">Reference proteome</keyword>
<dbReference type="Gene3D" id="2.30.24.10">
    <property type="entry name" value="CAT RNA-binding domain"/>
    <property type="match status" value="1"/>
</dbReference>
<organism evidence="3 4">
    <name type="scientific">[Eubacterium] hominis</name>
    <dbReference type="NCBI Taxonomy" id="2764325"/>
    <lineage>
        <taxon>Bacteria</taxon>
        <taxon>Bacillati</taxon>
        <taxon>Bacillota</taxon>
        <taxon>Erysipelotrichia</taxon>
        <taxon>Erysipelotrichales</taxon>
        <taxon>Erysipelotrichaceae</taxon>
        <taxon>Amedibacillus</taxon>
    </lineage>
</organism>
<dbReference type="AlphaFoldDB" id="A0A7G9GRD8"/>
<protein>
    <submittedName>
        <fullName evidence="3">PRD domain-containing protein</fullName>
    </submittedName>
</protein>
<sequence length="278" mass="32623">MKVIKKINNNVAVCLDNDGHELIAFGKGIGFPKTPYELTDLSKIWRTYYGINPSYLGLLNDIPEEVFELSIKIVDFAKMKIENQINSNIVFTLADHINFAIERFKKNLDIRMPFVYDIQHLYESEMQIGLFAIKLINKSMNVYLTKDEAVSIALHFINAENMQRNANDESDENKVICDITNLIEKDFEMSVNREGFNYSRFVTHLQYLMKRQETNISITSENKKLFDSMKAEYSKTYQCVSHIQTYLKDHLEWNPSEEELLYLMLHINRLCSREDCNR</sequence>
<dbReference type="Proteomes" id="UP000515856">
    <property type="component" value="Chromosome"/>
</dbReference>
<dbReference type="PANTHER" id="PTHR30185:SF15">
    <property type="entry name" value="CRYPTIC BETA-GLUCOSIDE BGL OPERON ANTITERMINATOR"/>
    <property type="match status" value="1"/>
</dbReference>
<gene>
    <name evidence="3" type="ORF">H9Q80_05305</name>
</gene>
<evidence type="ECO:0000259" key="2">
    <source>
        <dbReference type="PROSITE" id="PS51372"/>
    </source>
</evidence>
<dbReference type="Pfam" id="PF00874">
    <property type="entry name" value="PRD"/>
    <property type="match status" value="2"/>
</dbReference>
<proteinExistence type="predicted"/>
<dbReference type="InterPro" id="IPR011608">
    <property type="entry name" value="PRD"/>
</dbReference>
<dbReference type="SMART" id="SM01061">
    <property type="entry name" value="CAT_RBD"/>
    <property type="match status" value="1"/>
</dbReference>
<dbReference type="InterPro" id="IPR036634">
    <property type="entry name" value="PRD_sf"/>
</dbReference>
<accession>A0A7G9GRD8</accession>
<evidence type="ECO:0000313" key="3">
    <source>
        <dbReference type="EMBL" id="QNM13370.1"/>
    </source>
</evidence>
<dbReference type="PANTHER" id="PTHR30185">
    <property type="entry name" value="CRYPTIC BETA-GLUCOSIDE BGL OPERON ANTITERMINATOR"/>
    <property type="match status" value="1"/>
</dbReference>
<dbReference type="InterPro" id="IPR004341">
    <property type="entry name" value="CAT_RNA-bd_dom"/>
</dbReference>